<dbReference type="EMBL" id="LC677177">
    <property type="protein sequence ID" value="BDE68837.1"/>
    <property type="molecule type" value="Genomic_DNA"/>
</dbReference>
<feature type="active site" description="For nuclease activity" evidence="12">
    <location>
        <position position="150"/>
    </location>
</feature>
<keyword evidence="9" id="KW-0067">ATP-binding</keyword>
<feature type="domain" description="PV NS1-Nuc" evidence="14">
    <location>
        <begin position="1"/>
        <end position="201"/>
    </location>
</feature>
<evidence type="ECO:0000256" key="10">
    <source>
        <dbReference type="ARBA" id="ARBA00023124"/>
    </source>
</evidence>
<dbReference type="InterPro" id="IPR027417">
    <property type="entry name" value="P-loop_NTPase"/>
</dbReference>
<keyword evidence="8 12" id="KW-0378">Hydrolase</keyword>
<dbReference type="InterPro" id="IPR001257">
    <property type="entry name" value="Parvovirus_NS1_helicase"/>
</dbReference>
<dbReference type="Pfam" id="PF01057">
    <property type="entry name" value="Parvo_NS1"/>
    <property type="match status" value="1"/>
</dbReference>
<dbReference type="GO" id="GO:0006260">
    <property type="term" value="P:DNA replication"/>
    <property type="evidence" value="ECO:0007669"/>
    <property type="project" value="UniProtKB-UniRule"/>
</dbReference>
<evidence type="ECO:0000256" key="2">
    <source>
        <dbReference type="ARBA" id="ARBA00022562"/>
    </source>
</evidence>
<dbReference type="Pfam" id="PF08724">
    <property type="entry name" value="Rep_N"/>
    <property type="match status" value="1"/>
</dbReference>
<name>A0AAD1P0E2_9VIRU</name>
<evidence type="ECO:0000256" key="1">
    <source>
        <dbReference type="ARBA" id="ARBA00004147"/>
    </source>
</evidence>
<dbReference type="GO" id="GO:0005524">
    <property type="term" value="F:ATP binding"/>
    <property type="evidence" value="ECO:0007669"/>
    <property type="project" value="UniProtKB-KW"/>
</dbReference>
<proteinExistence type="predicted"/>
<keyword evidence="7 12" id="KW-0255">Endonuclease</keyword>
<evidence type="ECO:0000256" key="4">
    <source>
        <dbReference type="ARBA" id="ARBA00022722"/>
    </source>
</evidence>
<evidence type="ECO:0000313" key="16">
    <source>
        <dbReference type="Proteomes" id="UP001256146"/>
    </source>
</evidence>
<evidence type="ECO:0000259" key="14">
    <source>
        <dbReference type="PROSITE" id="PS52022"/>
    </source>
</evidence>
<feature type="domain" description="SF3 helicase" evidence="13">
    <location>
        <begin position="305"/>
        <end position="471"/>
    </location>
</feature>
<keyword evidence="11 12" id="KW-0238">DNA-binding</keyword>
<evidence type="ECO:0000256" key="7">
    <source>
        <dbReference type="ARBA" id="ARBA00022759"/>
    </source>
</evidence>
<dbReference type="GO" id="GO:0016787">
    <property type="term" value="F:hydrolase activity"/>
    <property type="evidence" value="ECO:0007669"/>
    <property type="project" value="UniProtKB-KW"/>
</dbReference>
<keyword evidence="6 12" id="KW-0547">Nucleotide-binding</keyword>
<dbReference type="SUPFAM" id="SSF55464">
    <property type="entry name" value="Origin of replication-binding domain, RBD-like"/>
    <property type="match status" value="1"/>
</dbReference>
<dbReference type="GO" id="GO:0003677">
    <property type="term" value="F:DNA binding"/>
    <property type="evidence" value="ECO:0007669"/>
    <property type="project" value="UniProtKB-UniRule"/>
</dbReference>
<keyword evidence="3 12" id="KW-0235">DNA replication</keyword>
<keyword evidence="5" id="KW-0479">Metal-binding</keyword>
<dbReference type="GO" id="GO:0042025">
    <property type="term" value="C:host cell nucleus"/>
    <property type="evidence" value="ECO:0007669"/>
    <property type="project" value="UniProtKB-SubCell"/>
</dbReference>
<dbReference type="GO" id="GO:0019079">
    <property type="term" value="P:viral genome replication"/>
    <property type="evidence" value="ECO:0007669"/>
    <property type="project" value="InterPro"/>
</dbReference>
<keyword evidence="16" id="KW-1185">Reference proteome</keyword>
<keyword evidence="10 12" id="KW-0190">Covalent protein-DNA linkage</keyword>
<evidence type="ECO:0000256" key="11">
    <source>
        <dbReference type="ARBA" id="ARBA00023125"/>
    </source>
</evidence>
<dbReference type="Gene3D" id="3.40.1310.20">
    <property type="match status" value="1"/>
</dbReference>
<feature type="short sequence motif" description="RCR-2" evidence="12">
    <location>
        <begin position="90"/>
        <end position="92"/>
    </location>
</feature>
<dbReference type="Gene3D" id="3.40.50.300">
    <property type="entry name" value="P-loop containing nucleotide triphosphate hydrolases"/>
    <property type="match status" value="1"/>
</dbReference>
<evidence type="ECO:0000256" key="6">
    <source>
        <dbReference type="ARBA" id="ARBA00022741"/>
    </source>
</evidence>
<reference evidence="16" key="1">
    <citation type="journal article" date="2022" name="Virus Res.">
        <title>Genomic characterization and the prevalence of a novel copiparvovirus in wild sika deer (Cervus nippon) in Japan.</title>
        <authorList>
            <person name="Nishizawa T."/>
            <person name="Takahashi M."/>
            <person name="Matsuoka H."/>
            <person name="Nishizono A."/>
            <person name="Yamamoto S."/>
            <person name="Fukui E."/>
            <person name="Mizuo H."/>
            <person name="Kawakami M."/>
            <person name="Murata K."/>
            <person name="Okamoto H."/>
        </authorList>
    </citation>
    <scope>NUCLEOTIDE SEQUENCE [LARGE SCALE GENOMIC DNA]</scope>
</reference>
<comment type="subcellular location">
    <subcellularLocation>
        <location evidence="1 12">Host nucleus</location>
    </subcellularLocation>
</comment>
<evidence type="ECO:0000259" key="13">
    <source>
        <dbReference type="PROSITE" id="PS51206"/>
    </source>
</evidence>
<dbReference type="InterPro" id="IPR014015">
    <property type="entry name" value="Helicase_SF3_DNA-vir"/>
</dbReference>
<dbReference type="Proteomes" id="UP001256146">
    <property type="component" value="Segment"/>
</dbReference>
<dbReference type="GO" id="GO:0004519">
    <property type="term" value="F:endonuclease activity"/>
    <property type="evidence" value="ECO:0007669"/>
    <property type="project" value="UniProtKB-UniRule"/>
</dbReference>
<evidence type="ECO:0000256" key="5">
    <source>
        <dbReference type="ARBA" id="ARBA00022723"/>
    </source>
</evidence>
<protein>
    <submittedName>
        <fullName evidence="15">Nonstructural protein</fullName>
    </submittedName>
</protein>
<dbReference type="Gene3D" id="1.10.10.950">
    <property type="match status" value="1"/>
</dbReference>
<accession>A0AAD1P0E2</accession>
<feature type="short sequence motif" description="RCR-3" evidence="12">
    <location>
        <begin position="150"/>
        <end position="154"/>
    </location>
</feature>
<keyword evidence="2 12" id="KW-1048">Host nucleus</keyword>
<dbReference type="GO" id="GO:0046872">
    <property type="term" value="F:metal ion binding"/>
    <property type="evidence" value="ECO:0007669"/>
    <property type="project" value="UniProtKB-KW"/>
</dbReference>
<dbReference type="SUPFAM" id="SSF52540">
    <property type="entry name" value="P-loop containing nucleoside triphosphate hydrolases"/>
    <property type="match status" value="1"/>
</dbReference>
<dbReference type="PROSITE" id="PS51206">
    <property type="entry name" value="SF3_HELICASE_1"/>
    <property type="match status" value="1"/>
</dbReference>
<dbReference type="InterPro" id="IPR049901">
    <property type="entry name" value="PV_NS1-NUC"/>
</dbReference>
<evidence type="ECO:0000256" key="12">
    <source>
        <dbReference type="PROSITE-ProRule" id="PRU01366"/>
    </source>
</evidence>
<evidence type="ECO:0000256" key="3">
    <source>
        <dbReference type="ARBA" id="ARBA00022705"/>
    </source>
</evidence>
<dbReference type="InterPro" id="IPR014835">
    <property type="entry name" value="NS1-Nuc"/>
</dbReference>
<organism evidence="15 16">
    <name type="scientific">Sika deer copiparvovirus</name>
    <dbReference type="NCBI Taxonomy" id="2913392"/>
    <lineage>
        <taxon>Viruses</taxon>
        <taxon>Monodnaviria</taxon>
        <taxon>Shotokuvirae</taxon>
        <taxon>Cossaviricota</taxon>
        <taxon>Quintoviricetes</taxon>
        <taxon>Piccovirales</taxon>
        <taxon>Parvoviridae</taxon>
        <taxon>Parvovirinae</taxon>
        <taxon>Copiparvovirus</taxon>
        <taxon>Copiparvovirus ungulate9</taxon>
    </lineage>
</organism>
<evidence type="ECO:0000256" key="9">
    <source>
        <dbReference type="ARBA" id="ARBA00022840"/>
    </source>
</evidence>
<dbReference type="PROSITE" id="PS52022">
    <property type="entry name" value="PV_NS1_NUC"/>
    <property type="match status" value="1"/>
</dbReference>
<evidence type="ECO:0000256" key="8">
    <source>
        <dbReference type="ARBA" id="ARBA00022801"/>
    </source>
</evidence>
<evidence type="ECO:0000313" key="15">
    <source>
        <dbReference type="EMBL" id="BDE68837.1"/>
    </source>
</evidence>
<keyword evidence="4 12" id="KW-0540">Nuclease</keyword>
<sequence>MLSYYYGTWNCFPSPEIIPGIAKDPYVKKIKLLKGGNYKWPELDEKYLFAAQCCQGLFIEICKQCRIECKTIKDPPIFIQLEEGEHGKLHAHFVISTTIGTARDMSQIFKTAEQQFNFYYLGTRGIVWNKPKKNRNGSWSTCNENFIKLYLLPKLPMNQCLYAWTTMDGEYADAYLNIDEREKFKQLKRKKQYLLTNNKEEEESDDEAGPIFKKASGEQMINIVQFLVENDITTEEKWQQKYFNSYCTFLSSTSGTHLLKSSLTLARSTICREKSLALSLCGFKNKTQLLSFLNEHNPTSMEENNIWKLFLQNGYDPDEAAAILYAWSRKITGKRNAIWISGPPTTGKSNLGQAIARSAACYGCVNWNNKNFPFMDIINTQVAIWDEGIITEDIIEQTKCVLAGQETRIDRKCTTSVPCIPPCFFITSNQDITLVQNGNLYVTTHRRPLEDRMLHFTFDQKCKTDMGLLGQNDIRNFWRWGAYCLHKATHNRYSLLRKPPTEWPFVIPKNATETAIGYVLKKKPLWPTDTEDEDIIYIDDEDILEALEPTENIDSILEDPENYQPKPKVRNISYII</sequence>